<name>A0A2I1I4U8_9ACTO</name>
<comment type="caution">
    <text evidence="3">The sequence shown here is derived from an EMBL/GenBank/DDBJ whole genome shotgun (WGS) entry which is preliminary data.</text>
</comment>
<evidence type="ECO:0000256" key="1">
    <source>
        <dbReference type="SAM" id="MobiDB-lite"/>
    </source>
</evidence>
<evidence type="ECO:0000256" key="2">
    <source>
        <dbReference type="SAM" id="Phobius"/>
    </source>
</evidence>
<gene>
    <name evidence="3" type="ORF">CYJ25_05930</name>
</gene>
<reference evidence="3 4" key="1">
    <citation type="submission" date="2017-12" db="EMBL/GenBank/DDBJ databases">
        <title>Phylogenetic diversity of female urinary microbiome.</title>
        <authorList>
            <person name="Thomas-White K."/>
            <person name="Wolfe A.J."/>
        </authorList>
    </citation>
    <scope>NUCLEOTIDE SEQUENCE [LARGE SCALE GENOMIC DNA]</scope>
    <source>
        <strain evidence="3 4">UMB0250</strain>
    </source>
</reference>
<evidence type="ECO:0008006" key="5">
    <source>
        <dbReference type="Google" id="ProtNLM"/>
    </source>
</evidence>
<proteinExistence type="predicted"/>
<sequence length="156" mass="17138">MVRILGIVIWAAVTIYAITDWLRTPEDQVPAKLPKNIWLLLMILTIPSLSIGSIAWIALRFVAKAEAGEAPISFSVTRVPSEKHTPAPLAPDDNPEFLFRLERDIQRQRKKASKESANTSNDSTPDSPSAFEESSGASDTSANNDDEATHRNDPQA</sequence>
<keyword evidence="2" id="KW-0812">Transmembrane</keyword>
<organism evidence="3 4">
    <name type="scientific">Schaalia turicensis</name>
    <dbReference type="NCBI Taxonomy" id="131111"/>
    <lineage>
        <taxon>Bacteria</taxon>
        <taxon>Bacillati</taxon>
        <taxon>Actinomycetota</taxon>
        <taxon>Actinomycetes</taxon>
        <taxon>Actinomycetales</taxon>
        <taxon>Actinomycetaceae</taxon>
        <taxon>Schaalia</taxon>
    </lineage>
</organism>
<keyword evidence="2" id="KW-1133">Transmembrane helix</keyword>
<dbReference type="EMBL" id="PKKJ01000006">
    <property type="protein sequence ID" value="PKY66113.1"/>
    <property type="molecule type" value="Genomic_DNA"/>
</dbReference>
<accession>A0A2I1I4U8</accession>
<protein>
    <recommendedName>
        <fullName evidence="5">Cardiolipin synthase N-terminal domain-containing protein</fullName>
    </recommendedName>
</protein>
<evidence type="ECO:0000313" key="3">
    <source>
        <dbReference type="EMBL" id="PKY66113.1"/>
    </source>
</evidence>
<feature type="region of interest" description="Disordered" evidence="1">
    <location>
        <begin position="76"/>
        <end position="156"/>
    </location>
</feature>
<feature type="transmembrane region" description="Helical" evidence="2">
    <location>
        <begin position="37"/>
        <end position="59"/>
    </location>
</feature>
<keyword evidence="2" id="KW-0472">Membrane</keyword>
<dbReference type="RefSeq" id="WP_101628267.1">
    <property type="nucleotide sequence ID" value="NZ_PKKJ01000006.1"/>
</dbReference>
<dbReference type="Proteomes" id="UP000234545">
    <property type="component" value="Unassembled WGS sequence"/>
</dbReference>
<feature type="compositionally biased region" description="Polar residues" evidence="1">
    <location>
        <begin position="115"/>
        <end position="127"/>
    </location>
</feature>
<evidence type="ECO:0000313" key="4">
    <source>
        <dbReference type="Proteomes" id="UP000234545"/>
    </source>
</evidence>
<feature type="compositionally biased region" description="Basic and acidic residues" evidence="1">
    <location>
        <begin position="147"/>
        <end position="156"/>
    </location>
</feature>
<dbReference type="OrthoDB" id="3298527at2"/>
<dbReference type="AlphaFoldDB" id="A0A2I1I4U8"/>